<reference evidence="1" key="1">
    <citation type="submission" date="2014-11" db="EMBL/GenBank/DDBJ databases">
        <authorList>
            <person name="Amaro Gonzalez C."/>
        </authorList>
    </citation>
    <scope>NUCLEOTIDE SEQUENCE</scope>
</reference>
<proteinExistence type="predicted"/>
<organism evidence="1">
    <name type="scientific">Anguilla anguilla</name>
    <name type="common">European freshwater eel</name>
    <name type="synonym">Muraena anguilla</name>
    <dbReference type="NCBI Taxonomy" id="7936"/>
    <lineage>
        <taxon>Eukaryota</taxon>
        <taxon>Metazoa</taxon>
        <taxon>Chordata</taxon>
        <taxon>Craniata</taxon>
        <taxon>Vertebrata</taxon>
        <taxon>Euteleostomi</taxon>
        <taxon>Actinopterygii</taxon>
        <taxon>Neopterygii</taxon>
        <taxon>Teleostei</taxon>
        <taxon>Anguilliformes</taxon>
        <taxon>Anguillidae</taxon>
        <taxon>Anguilla</taxon>
    </lineage>
</organism>
<evidence type="ECO:0000313" key="1">
    <source>
        <dbReference type="EMBL" id="JAH88788.1"/>
    </source>
</evidence>
<dbReference type="AlphaFoldDB" id="A0A0E9WH56"/>
<accession>A0A0E9WH56</accession>
<sequence>MYLITLNSNKPVPFGNTDTRLTTRSLKSQTCIL</sequence>
<protein>
    <submittedName>
        <fullName evidence="1">Uncharacterized protein</fullName>
    </submittedName>
</protein>
<reference evidence="1" key="2">
    <citation type="journal article" date="2015" name="Fish Shellfish Immunol.">
        <title>Early steps in the European eel (Anguilla anguilla)-Vibrio vulnificus interaction in the gills: Role of the RtxA13 toxin.</title>
        <authorList>
            <person name="Callol A."/>
            <person name="Pajuelo D."/>
            <person name="Ebbesson L."/>
            <person name="Teles M."/>
            <person name="MacKenzie S."/>
            <person name="Amaro C."/>
        </authorList>
    </citation>
    <scope>NUCLEOTIDE SEQUENCE</scope>
</reference>
<dbReference type="EMBL" id="GBXM01019789">
    <property type="protein sequence ID" value="JAH88788.1"/>
    <property type="molecule type" value="Transcribed_RNA"/>
</dbReference>
<name>A0A0E9WH56_ANGAN</name>